<dbReference type="PANTHER" id="PTHR43877:SF2">
    <property type="entry name" value="AMINOALKYLPHOSPHONATE N-ACETYLTRANSFERASE-RELATED"/>
    <property type="match status" value="1"/>
</dbReference>
<organism evidence="4 5">
    <name type="scientific">Frondihabitans peucedani</name>
    <dbReference type="NCBI Taxonomy" id="598626"/>
    <lineage>
        <taxon>Bacteria</taxon>
        <taxon>Bacillati</taxon>
        <taxon>Actinomycetota</taxon>
        <taxon>Actinomycetes</taxon>
        <taxon>Micrococcales</taxon>
        <taxon>Microbacteriaceae</taxon>
        <taxon>Frondihabitans</taxon>
    </lineage>
</organism>
<dbReference type="RefSeq" id="WP_344797369.1">
    <property type="nucleotide sequence ID" value="NZ_BAABAU010000004.1"/>
</dbReference>
<dbReference type="InterPro" id="IPR050832">
    <property type="entry name" value="Bact_Acetyltransf"/>
</dbReference>
<feature type="domain" description="N-acetyltransferase" evidence="3">
    <location>
        <begin position="11"/>
        <end position="159"/>
    </location>
</feature>
<name>A0ABP8E4T9_9MICO</name>
<evidence type="ECO:0000313" key="4">
    <source>
        <dbReference type="EMBL" id="GAA4267243.1"/>
    </source>
</evidence>
<dbReference type="InterPro" id="IPR000182">
    <property type="entry name" value="GNAT_dom"/>
</dbReference>
<comment type="caution">
    <text evidence="4">The sequence shown here is derived from an EMBL/GenBank/DDBJ whole genome shotgun (WGS) entry which is preliminary data.</text>
</comment>
<evidence type="ECO:0000256" key="1">
    <source>
        <dbReference type="ARBA" id="ARBA00022679"/>
    </source>
</evidence>
<dbReference type="Proteomes" id="UP001501594">
    <property type="component" value="Unassembled WGS sequence"/>
</dbReference>
<dbReference type="PROSITE" id="PS51186">
    <property type="entry name" value="GNAT"/>
    <property type="match status" value="1"/>
</dbReference>
<accession>A0ABP8E4T9</accession>
<protein>
    <submittedName>
        <fullName evidence="4">GNAT family N-acetyltransferase</fullName>
    </submittedName>
</protein>
<dbReference type="EMBL" id="BAABAU010000004">
    <property type="protein sequence ID" value="GAA4267243.1"/>
    <property type="molecule type" value="Genomic_DNA"/>
</dbReference>
<dbReference type="Pfam" id="PF00583">
    <property type="entry name" value="Acetyltransf_1"/>
    <property type="match status" value="1"/>
</dbReference>
<dbReference type="InterPro" id="IPR016181">
    <property type="entry name" value="Acyl_CoA_acyltransferase"/>
</dbReference>
<dbReference type="Gene3D" id="3.40.630.30">
    <property type="match status" value="1"/>
</dbReference>
<evidence type="ECO:0000313" key="5">
    <source>
        <dbReference type="Proteomes" id="UP001501594"/>
    </source>
</evidence>
<proteinExistence type="predicted"/>
<dbReference type="SUPFAM" id="SSF55729">
    <property type="entry name" value="Acyl-CoA N-acyltransferases (Nat)"/>
    <property type="match status" value="1"/>
</dbReference>
<keyword evidence="1" id="KW-0808">Transferase</keyword>
<evidence type="ECO:0000259" key="3">
    <source>
        <dbReference type="PROSITE" id="PS51186"/>
    </source>
</evidence>
<keyword evidence="5" id="KW-1185">Reference proteome</keyword>
<dbReference type="PANTHER" id="PTHR43877">
    <property type="entry name" value="AMINOALKYLPHOSPHONATE N-ACETYLTRANSFERASE-RELATED-RELATED"/>
    <property type="match status" value="1"/>
</dbReference>
<keyword evidence="2" id="KW-0012">Acyltransferase</keyword>
<dbReference type="CDD" id="cd04301">
    <property type="entry name" value="NAT_SF"/>
    <property type="match status" value="1"/>
</dbReference>
<sequence>MTNVLTSEILIQDRPWTDPEGAHLRCEQRAEIAIRYGTDDSEPGVKPTAADIAEFVVASIDGKPVGCGGLRALDGEAGDAEIKRMFVRSPNRGSGVAVAVLRALEERALERGWTRLVLETGVAQPDATRFYEREGYTRIPAFGPYRDSADSVCYGKTLVRS</sequence>
<gene>
    <name evidence="4" type="ORF">GCM10022256_28550</name>
</gene>
<reference evidence="5" key="1">
    <citation type="journal article" date="2019" name="Int. J. Syst. Evol. Microbiol.">
        <title>The Global Catalogue of Microorganisms (GCM) 10K type strain sequencing project: providing services to taxonomists for standard genome sequencing and annotation.</title>
        <authorList>
            <consortium name="The Broad Institute Genomics Platform"/>
            <consortium name="The Broad Institute Genome Sequencing Center for Infectious Disease"/>
            <person name="Wu L."/>
            <person name="Ma J."/>
        </authorList>
    </citation>
    <scope>NUCLEOTIDE SEQUENCE [LARGE SCALE GENOMIC DNA]</scope>
    <source>
        <strain evidence="5">JCM 17442</strain>
    </source>
</reference>
<evidence type="ECO:0000256" key="2">
    <source>
        <dbReference type="ARBA" id="ARBA00023315"/>
    </source>
</evidence>